<keyword evidence="1" id="KW-1133">Transmembrane helix</keyword>
<keyword evidence="1" id="KW-0472">Membrane</keyword>
<feature type="transmembrane region" description="Helical" evidence="1">
    <location>
        <begin position="75"/>
        <end position="93"/>
    </location>
</feature>
<proteinExistence type="predicted"/>
<evidence type="ECO:0000313" key="3">
    <source>
        <dbReference type="Proteomes" id="UP001164705"/>
    </source>
</evidence>
<keyword evidence="3" id="KW-1185">Reference proteome</keyword>
<dbReference type="KEGG" id="lnu:N7U66_06440"/>
<feature type="transmembrane region" description="Helical" evidence="1">
    <location>
        <begin position="105"/>
        <end position="121"/>
    </location>
</feature>
<sequence>MDFTLIVQTVIGITIIFLMLFNMYLYFNDEKDDTINFIIKQWAYNKYFFLPLAWGVLGGHFFLGSQVPILGPNSWLPVILVVVLLLAILFVGLKQPKDFVMKRRIQFLLLIIGVLYGHFFWSQRHLDYFEFFN</sequence>
<organism evidence="2 3">
    <name type="scientific">Lacinutrix neustonica</name>
    <dbReference type="NCBI Taxonomy" id="2980107"/>
    <lineage>
        <taxon>Bacteria</taxon>
        <taxon>Pseudomonadati</taxon>
        <taxon>Bacteroidota</taxon>
        <taxon>Flavobacteriia</taxon>
        <taxon>Flavobacteriales</taxon>
        <taxon>Flavobacteriaceae</taxon>
        <taxon>Lacinutrix</taxon>
    </lineage>
</organism>
<evidence type="ECO:0000256" key="1">
    <source>
        <dbReference type="SAM" id="Phobius"/>
    </source>
</evidence>
<name>A0A9E8SE66_9FLAO</name>
<dbReference type="EMBL" id="CP113088">
    <property type="protein sequence ID" value="WAC03213.1"/>
    <property type="molecule type" value="Genomic_DNA"/>
</dbReference>
<dbReference type="Proteomes" id="UP001164705">
    <property type="component" value="Chromosome"/>
</dbReference>
<protein>
    <submittedName>
        <fullName evidence="2">Uncharacterized protein</fullName>
    </submittedName>
</protein>
<dbReference type="AlphaFoldDB" id="A0A9E8SE66"/>
<keyword evidence="1" id="KW-0812">Transmembrane</keyword>
<feature type="transmembrane region" description="Helical" evidence="1">
    <location>
        <begin position="6"/>
        <end position="27"/>
    </location>
</feature>
<dbReference type="RefSeq" id="WP_267677789.1">
    <property type="nucleotide sequence ID" value="NZ_CP113088.1"/>
</dbReference>
<gene>
    <name evidence="2" type="ORF">N7U66_06440</name>
</gene>
<evidence type="ECO:0000313" key="2">
    <source>
        <dbReference type="EMBL" id="WAC03213.1"/>
    </source>
</evidence>
<feature type="transmembrane region" description="Helical" evidence="1">
    <location>
        <begin position="48"/>
        <end position="69"/>
    </location>
</feature>
<reference evidence="2" key="1">
    <citation type="submission" date="2022-11" db="EMBL/GenBank/DDBJ databases">
        <title>Lacinutrix neustonica HL-RS19T sp. nov., isolated from the surface microlayer sample of brackish Lake Shihwa.</title>
        <authorList>
            <person name="Choi J.Y."/>
            <person name="Hwang C.Y."/>
        </authorList>
    </citation>
    <scope>NUCLEOTIDE SEQUENCE</scope>
    <source>
        <strain evidence="2">HL-RS19</strain>
    </source>
</reference>
<accession>A0A9E8SE66</accession>